<dbReference type="RefSeq" id="WP_095641872.1">
    <property type="nucleotide sequence ID" value="NZ_LMVO01000005.1"/>
</dbReference>
<reference evidence="2 3" key="1">
    <citation type="journal article" date="2017" name="BMC Genomics">
        <title>Genomic analysis of methanogenic archaea reveals a shift towards energy conservation.</title>
        <authorList>
            <person name="Gilmore S.P."/>
            <person name="Henske J.K."/>
            <person name="Sexton J.A."/>
            <person name="Solomon K.V."/>
            <person name="Seppala S."/>
            <person name="Yoo J.I."/>
            <person name="Huyett L.M."/>
            <person name="Pressman A."/>
            <person name="Cogan J.Z."/>
            <person name="Kivenson V."/>
            <person name="Peng X."/>
            <person name="Tan Y."/>
            <person name="Valentine D.L."/>
            <person name="O'Malley M.A."/>
        </authorList>
    </citation>
    <scope>NUCLEOTIDE SEQUENCE [LARGE SCALE GENOMIC DNA]</scope>
    <source>
        <strain evidence="2 3">XII</strain>
    </source>
</reference>
<feature type="transmembrane region" description="Helical" evidence="1">
    <location>
        <begin position="156"/>
        <end position="174"/>
    </location>
</feature>
<feature type="transmembrane region" description="Helical" evidence="1">
    <location>
        <begin position="257"/>
        <end position="278"/>
    </location>
</feature>
<dbReference type="Proteomes" id="UP000243820">
    <property type="component" value="Unassembled WGS sequence"/>
</dbReference>
<keyword evidence="1" id="KW-0812">Transmembrane</keyword>
<dbReference type="PANTHER" id="PTHR38815">
    <property type="entry name" value="HYPOTHETICAL MEMBRANE PROTEIN, CONSERVED, DUF373 FAMILY"/>
    <property type="match status" value="1"/>
</dbReference>
<evidence type="ECO:0000256" key="1">
    <source>
        <dbReference type="SAM" id="Phobius"/>
    </source>
</evidence>
<feature type="transmembrane region" description="Helical" evidence="1">
    <location>
        <begin position="335"/>
        <end position="356"/>
    </location>
</feature>
<gene>
    <name evidence="2" type="ORF">ASJ83_04810</name>
</gene>
<proteinExistence type="predicted"/>
<dbReference type="EMBL" id="LMVO01000005">
    <property type="protein sequence ID" value="PAV09880.1"/>
    <property type="molecule type" value="Genomic_DNA"/>
</dbReference>
<dbReference type="Pfam" id="PF04123">
    <property type="entry name" value="DUF373"/>
    <property type="match status" value="1"/>
</dbReference>
<dbReference type="InterPro" id="IPR007254">
    <property type="entry name" value="DUF373"/>
</dbReference>
<name>A0AAX0QAE2_9EURY</name>
<sequence>MRARTLILSIDRDDDVGYKAGVESPAVGREACLDAATRLGIADPEDSDTNAIFQAIKTYDQLKAEGEDVEVAVIGGNHMNMLEGDRRIGELLEQVIGITGSTDCILISDGAEDEYVLPIIQSHLKVASVVRVIIKQLPNIEGTYYIIKKLLNDPKIARSVLLPVGLVLLLYALVALLAPGISAVLVAVGIIGLYLLFKGFNFDQYFVYVWHAVTESFRKGQFSFIAYLVAVILVIAGIISGLMSVIANYPNSGDVGILYLGLTFLYGALIWVIVAGLVASAGKITDYVQNYQAGISRIFVVPFFFVAIGMIAYGAVIYFLSISPVEPFPFNTTDGIIAMMLLTIAGLGVAFLGIYLRPRVQKQVRAWIEMRLKLEEEETNGKKRKPVYKKVKY</sequence>
<evidence type="ECO:0000313" key="2">
    <source>
        <dbReference type="EMBL" id="PAV09880.1"/>
    </source>
</evidence>
<protein>
    <recommendedName>
        <fullName evidence="4">DUF373 family protein</fullName>
    </recommendedName>
</protein>
<keyword evidence="1" id="KW-1133">Transmembrane helix</keyword>
<dbReference type="PANTHER" id="PTHR38815:SF1">
    <property type="entry name" value="DUF373 FAMILY PROTEIN"/>
    <property type="match status" value="1"/>
</dbReference>
<evidence type="ECO:0000313" key="3">
    <source>
        <dbReference type="Proteomes" id="UP000243820"/>
    </source>
</evidence>
<comment type="caution">
    <text evidence="2">The sequence shown here is derived from an EMBL/GenBank/DDBJ whole genome shotgun (WGS) entry which is preliminary data.</text>
</comment>
<accession>A0AAX0QAE2</accession>
<evidence type="ECO:0008006" key="4">
    <source>
        <dbReference type="Google" id="ProtNLM"/>
    </source>
</evidence>
<keyword evidence="1" id="KW-0472">Membrane</keyword>
<dbReference type="AlphaFoldDB" id="A0AAX0QAE2"/>
<organism evidence="2 3">
    <name type="scientific">Methanocorpusculum parvum</name>
    <dbReference type="NCBI Taxonomy" id="2193"/>
    <lineage>
        <taxon>Archaea</taxon>
        <taxon>Methanobacteriati</taxon>
        <taxon>Methanobacteriota</taxon>
        <taxon>Stenosarchaea group</taxon>
        <taxon>Methanomicrobia</taxon>
        <taxon>Methanomicrobiales</taxon>
        <taxon>Methanocorpusculaceae</taxon>
        <taxon>Methanocorpusculum</taxon>
    </lineage>
</organism>
<feature type="transmembrane region" description="Helical" evidence="1">
    <location>
        <begin position="180"/>
        <end position="197"/>
    </location>
</feature>
<feature type="transmembrane region" description="Helical" evidence="1">
    <location>
        <begin position="224"/>
        <end position="245"/>
    </location>
</feature>
<feature type="transmembrane region" description="Helical" evidence="1">
    <location>
        <begin position="299"/>
        <end position="323"/>
    </location>
</feature>
<keyword evidence="3" id="KW-1185">Reference proteome</keyword>